<feature type="domain" description="DUF4123" evidence="1">
    <location>
        <begin position="4"/>
        <end position="125"/>
    </location>
</feature>
<evidence type="ECO:0000259" key="1">
    <source>
        <dbReference type="Pfam" id="PF13503"/>
    </source>
</evidence>
<evidence type="ECO:0000313" key="2">
    <source>
        <dbReference type="EMBL" id="TGY35771.1"/>
    </source>
</evidence>
<dbReference type="RefSeq" id="WP_136003478.1">
    <property type="nucleotide sequence ID" value="NZ_SRYW01000003.1"/>
</dbReference>
<protein>
    <submittedName>
        <fullName evidence="2">DUF4123 domain-containing protein</fullName>
    </submittedName>
</protein>
<dbReference type="InterPro" id="IPR025391">
    <property type="entry name" value="DUF4123"/>
</dbReference>
<gene>
    <name evidence="2" type="ORF">E5352_03905</name>
</gene>
<proteinExistence type="predicted"/>
<accession>A0A4S2D4H8</accession>
<sequence>MIAYVILDAAVRPDTPEALLRLAPPASYRSLFLGTPDATASTSGPWLLAPADAPQLAQWLAEVERQHPNGITLLTSMRPFETVFAHLQRLLTLRLPGGGAGLLRYYDPRVMEQLHRVLTAEQRHALFAPFTGWRTCRGQYLPE</sequence>
<dbReference type="AlphaFoldDB" id="A0A4S2D4H8"/>
<name>A0A4S2D4H8_STEMA</name>
<dbReference type="Pfam" id="PF13503">
    <property type="entry name" value="DUF4123"/>
    <property type="match status" value="1"/>
</dbReference>
<reference evidence="2 3" key="1">
    <citation type="submission" date="2019-04" db="EMBL/GenBank/DDBJ databases">
        <title>Microbes associate with the intestines of laboratory mice.</title>
        <authorList>
            <person name="Navarre W."/>
            <person name="Wong E."/>
            <person name="Huang K."/>
            <person name="Tropini C."/>
            <person name="Ng K."/>
            <person name="Yu B."/>
        </authorList>
    </citation>
    <scope>NUCLEOTIDE SEQUENCE [LARGE SCALE GENOMIC DNA]</scope>
    <source>
        <strain evidence="2 3">NM62_B4-13</strain>
    </source>
</reference>
<evidence type="ECO:0000313" key="3">
    <source>
        <dbReference type="Proteomes" id="UP000306631"/>
    </source>
</evidence>
<organism evidence="2 3">
    <name type="scientific">Stenotrophomonas maltophilia</name>
    <name type="common">Pseudomonas maltophilia</name>
    <name type="synonym">Xanthomonas maltophilia</name>
    <dbReference type="NCBI Taxonomy" id="40324"/>
    <lineage>
        <taxon>Bacteria</taxon>
        <taxon>Pseudomonadati</taxon>
        <taxon>Pseudomonadota</taxon>
        <taxon>Gammaproteobacteria</taxon>
        <taxon>Lysobacterales</taxon>
        <taxon>Lysobacteraceae</taxon>
        <taxon>Stenotrophomonas</taxon>
        <taxon>Stenotrophomonas maltophilia group</taxon>
    </lineage>
</organism>
<comment type="caution">
    <text evidence="2">The sequence shown here is derived from an EMBL/GenBank/DDBJ whole genome shotgun (WGS) entry which is preliminary data.</text>
</comment>
<dbReference type="EMBL" id="SRYW01000003">
    <property type="protein sequence ID" value="TGY35771.1"/>
    <property type="molecule type" value="Genomic_DNA"/>
</dbReference>
<dbReference type="Proteomes" id="UP000306631">
    <property type="component" value="Unassembled WGS sequence"/>
</dbReference>